<dbReference type="Proteomes" id="UP001318040">
    <property type="component" value="Chromosome 2"/>
</dbReference>
<dbReference type="AlphaFoldDB" id="A0AAJ7TLD1"/>
<protein>
    <recommendedName>
        <fullName evidence="9">Hexosyltransferase</fullName>
        <ecNumber evidence="9">2.4.1.-</ecNumber>
    </recommendedName>
</protein>
<gene>
    <name evidence="12" type="primary">LOC116947393</name>
</gene>
<dbReference type="Pfam" id="PF05679">
    <property type="entry name" value="CHGN"/>
    <property type="match status" value="1"/>
</dbReference>
<keyword evidence="6 9" id="KW-1133">Transmembrane helix</keyword>
<dbReference type="KEGG" id="pmrn:116947393"/>
<evidence type="ECO:0000256" key="4">
    <source>
        <dbReference type="ARBA" id="ARBA00022692"/>
    </source>
</evidence>
<sequence>MRYRTLLSAVRPLVPVLLGLSLGFTLSLLGLTWMEEACGPRGPAGRHGERSGPGGGRGGPSNTVGQGSAIGGGGSSSVRRPNSIVGNVEGEDYQPRIVPYTRPADQPRKAKMIRPRYISTELGLRERLLVGVLTSRLTLPTLAVAVNRTAGHHLPRTLFFTGQRAPSRGPLGMNVVTHGDERPVWNMYHTLRYVHDHHGADYDWFFFAQDDSYMQAERVKELVGHLSIDAKVYLGHPEEFIMNVGDVDGAMGGGSQGRYCHGGYGFVLSRKALLDLNPHLESCRDDILSSRADEWLGRCLIDTLHLSCSNKQQEQRYRTFELGKNVDPEREEGPEFENAYTVWPVTEPVLMYRLHKRFTEIELERTYHEIKLLQAEIKNVSVETPEGEKGATWPLGVNAPYQPRSRFEVLSWEHFNEEYSFSCIDGSPKCSLGGADRMDATDIVETAVEQLNARYRPILRFRKLALVNGYRRFDPTRGMEYTLDLSLEVSTQRGNSRTLVKRVHLVRPLGTVEIIPMPYVTEATRVHVVLPLTVHEREHVSGFLASYANQVLETHENAVLTLLFVYDPFDAQKVNEDDIFAGVKAEVGDYERRYPEIKFPWISVKTDVPSQLKLIDILSKKHPVDTLFLVASVGSQLTIDFLNRCRMNAIAGWQVFFPIHFQEYDPQLVYRDPERQPTTSQEISRETGHFDRAAFDEACFYNSDYMAARSRMVAEGPPAQDPMAQDASEDDDDLYGLFVRHSSLHVFRGAEPALHHTHLRRACNPRLSEGVYHRCHQSDLESLASRSQLASLLFQQEQSNST</sequence>
<keyword evidence="8 9" id="KW-0472">Membrane</keyword>
<dbReference type="Gene3D" id="3.90.550.50">
    <property type="match status" value="1"/>
</dbReference>
<dbReference type="GeneID" id="116947393"/>
<comment type="similarity">
    <text evidence="2 9">Belongs to the chondroitin N-acetylgalactosaminyltransferase family.</text>
</comment>
<name>A0AAJ7TLD1_PETMA</name>
<dbReference type="PANTHER" id="PTHR12369">
    <property type="entry name" value="CHONDROITIN SYNTHASE"/>
    <property type="match status" value="1"/>
</dbReference>
<keyword evidence="7 9" id="KW-0333">Golgi apparatus</keyword>
<evidence type="ECO:0000256" key="7">
    <source>
        <dbReference type="ARBA" id="ARBA00023034"/>
    </source>
</evidence>
<evidence type="ECO:0000313" key="12">
    <source>
        <dbReference type="RefSeq" id="XP_032818971.1"/>
    </source>
</evidence>
<proteinExistence type="inferred from homology"/>
<evidence type="ECO:0000256" key="1">
    <source>
        <dbReference type="ARBA" id="ARBA00004447"/>
    </source>
</evidence>
<evidence type="ECO:0000256" key="9">
    <source>
        <dbReference type="RuleBase" id="RU364016"/>
    </source>
</evidence>
<evidence type="ECO:0000256" key="3">
    <source>
        <dbReference type="ARBA" id="ARBA00022679"/>
    </source>
</evidence>
<reference evidence="12" key="1">
    <citation type="submission" date="2025-08" db="UniProtKB">
        <authorList>
            <consortium name="RefSeq"/>
        </authorList>
    </citation>
    <scope>IDENTIFICATION</scope>
    <source>
        <tissue evidence="12">Sperm</tissue>
    </source>
</reference>
<dbReference type="EC" id="2.4.1.-" evidence="9"/>
<keyword evidence="3 9" id="KW-0808">Transferase</keyword>
<evidence type="ECO:0000256" key="5">
    <source>
        <dbReference type="ARBA" id="ARBA00022968"/>
    </source>
</evidence>
<feature type="transmembrane region" description="Helical" evidence="9">
    <location>
        <begin position="12"/>
        <end position="34"/>
    </location>
</feature>
<evidence type="ECO:0000313" key="11">
    <source>
        <dbReference type="Proteomes" id="UP001318040"/>
    </source>
</evidence>
<evidence type="ECO:0000256" key="10">
    <source>
        <dbReference type="SAM" id="MobiDB-lite"/>
    </source>
</evidence>
<dbReference type="GO" id="GO:0047238">
    <property type="term" value="F:glucuronosyl-N-acetylgalactosaminyl-proteoglycan 4-beta-N-acetylgalactosaminyltransferase activity"/>
    <property type="evidence" value="ECO:0007669"/>
    <property type="project" value="TreeGrafter"/>
</dbReference>
<dbReference type="GO" id="GO:0032580">
    <property type="term" value="C:Golgi cisterna membrane"/>
    <property type="evidence" value="ECO:0007669"/>
    <property type="project" value="UniProtKB-SubCell"/>
</dbReference>
<feature type="region of interest" description="Disordered" evidence="10">
    <location>
        <begin position="40"/>
        <end position="88"/>
    </location>
</feature>
<dbReference type="InterPro" id="IPR051227">
    <property type="entry name" value="CS_glycosyltransferase"/>
</dbReference>
<accession>A0AAJ7TLD1</accession>
<keyword evidence="4 9" id="KW-0812">Transmembrane</keyword>
<keyword evidence="5 9" id="KW-0735">Signal-anchor</keyword>
<evidence type="ECO:0000256" key="8">
    <source>
        <dbReference type="ARBA" id="ARBA00023136"/>
    </source>
</evidence>
<keyword evidence="11" id="KW-1185">Reference proteome</keyword>
<evidence type="ECO:0000256" key="6">
    <source>
        <dbReference type="ARBA" id="ARBA00022989"/>
    </source>
</evidence>
<dbReference type="PANTHER" id="PTHR12369:SF13">
    <property type="entry name" value="HEXOSYLTRANSFERASE"/>
    <property type="match status" value="1"/>
</dbReference>
<dbReference type="InterPro" id="IPR008428">
    <property type="entry name" value="Chond_GalNAc"/>
</dbReference>
<comment type="subcellular location">
    <subcellularLocation>
        <location evidence="1 9">Golgi apparatus</location>
        <location evidence="1 9">Golgi stack membrane</location>
        <topology evidence="1 9">Single-pass type II membrane protein</topology>
    </subcellularLocation>
</comment>
<evidence type="ECO:0000256" key="2">
    <source>
        <dbReference type="ARBA" id="ARBA00009239"/>
    </source>
</evidence>
<dbReference type="RefSeq" id="XP_032818971.1">
    <property type="nucleotide sequence ID" value="XM_032963080.1"/>
</dbReference>
<organism evidence="11 12">
    <name type="scientific">Petromyzon marinus</name>
    <name type="common">Sea lamprey</name>
    <dbReference type="NCBI Taxonomy" id="7757"/>
    <lineage>
        <taxon>Eukaryota</taxon>
        <taxon>Metazoa</taxon>
        <taxon>Chordata</taxon>
        <taxon>Craniata</taxon>
        <taxon>Vertebrata</taxon>
        <taxon>Cyclostomata</taxon>
        <taxon>Hyperoartia</taxon>
        <taxon>Petromyzontiformes</taxon>
        <taxon>Petromyzontidae</taxon>
        <taxon>Petromyzon</taxon>
    </lineage>
</organism>